<keyword evidence="5" id="KW-0410">Iron transport</keyword>
<keyword evidence="3 14" id="KW-0813">Transport</keyword>
<dbReference type="InterPro" id="IPR010105">
    <property type="entry name" value="TonB_sidphr_rcpt"/>
</dbReference>
<evidence type="ECO:0000256" key="7">
    <source>
        <dbReference type="ARBA" id="ARBA00022729"/>
    </source>
</evidence>
<organism evidence="18 19">
    <name type="scientific">Olivibacter oleidegradans</name>
    <dbReference type="NCBI Taxonomy" id="760123"/>
    <lineage>
        <taxon>Bacteria</taxon>
        <taxon>Pseudomonadati</taxon>
        <taxon>Bacteroidota</taxon>
        <taxon>Sphingobacteriia</taxon>
        <taxon>Sphingobacteriales</taxon>
        <taxon>Sphingobacteriaceae</taxon>
        <taxon>Olivibacter</taxon>
    </lineage>
</organism>
<dbReference type="PROSITE" id="PS52016">
    <property type="entry name" value="TONB_DEPENDENT_REC_3"/>
    <property type="match status" value="1"/>
</dbReference>
<dbReference type="InterPro" id="IPR036942">
    <property type="entry name" value="Beta-barrel_TonB_sf"/>
</dbReference>
<feature type="domain" description="TonB-dependent receptor plug" evidence="17">
    <location>
        <begin position="164"/>
        <end position="254"/>
    </location>
</feature>
<gene>
    <name evidence="18" type="ORF">ACFFI0_25505</name>
</gene>
<sequence length="797" mass="87830">METGSTCLKNLQKFCAALFLPLTAAVLFLSPFGVIPALGQTSDNDYPSKQPMGTIKGTVVTRDGLPAIAVTISVSGGHSTRSDRDGNFTMEGVKAGRQTVIATFVGLRPKQQEVLVPIDGTVELQIILSEDAQTLQEVIVTGAGEEKILDKSTDYVARMPLSNLENPQVYSVVSKELMKEQVAVDIGEVVRNAPGSVPQVYASGGFGMMIRGFSTGVNARNGMETVSGRSSLDIANIERIEVLKGPSGTLFGSAVSSFGGVVNLVTKKPFETAHTEVSYTTGSYNLNRLTVDVNRPLTDDKSVLFRLNTAVNRQKSFLNYGFNNTFLIAPSLSFRVNERLTFLLDAEYFHTNNTRMVYNRFDRASGITSAEQIPLAYNRVLFKDDGDAKTTVTKFFTEAKYKISKNWTSSTLFSFVGEEVDHSYQFYQTWTAPDSVIRSVLVYGPIYNNYLNVQENVNGQFYTGFLKHNLLIGVNYRYTKGGFNNANTGNIDTVGVYGPVTDVSKRMVDARLVETIFPQASQQTISAYATDVINFTDRFSAMLSLRVDRFERKEIATTPGYKQTALAPKLGLIYQVWKDRLSAFANYMSGFQNLAPSNQPDGTLLVLDPVNANQSEAGVKLETAAKKVSLTLSYYRIVIDNATRINTDGFTVQDGKQVSKGAEFELLANPVPGMHLLAGYVYNDNRIVRASDPTIEGNKAINAPENVANLWVSYTFQHALKGLGLGFGGNYVDKSFGFADNVFSVPSYTVLNATAFYDQPKWRLGFKLNNIGNERYWDAWTAPQAPRNFAVNLTLRF</sequence>
<comment type="caution">
    <text evidence="18">The sequence shown here is derived from an EMBL/GenBank/DDBJ whole genome shotgun (WGS) entry which is preliminary data.</text>
</comment>
<dbReference type="Gene3D" id="2.60.40.1120">
    <property type="entry name" value="Carboxypeptidase-like, regulatory domain"/>
    <property type="match status" value="1"/>
</dbReference>
<keyword evidence="6 14" id="KW-0812">Transmembrane</keyword>
<protein>
    <submittedName>
        <fullName evidence="18">TonB-dependent siderophore receptor</fullName>
    </submittedName>
</protein>
<evidence type="ECO:0000313" key="19">
    <source>
        <dbReference type="Proteomes" id="UP001589774"/>
    </source>
</evidence>
<dbReference type="InterPro" id="IPR000531">
    <property type="entry name" value="Beta-barrel_TonB"/>
</dbReference>
<keyword evidence="7" id="KW-0732">Signal</keyword>
<keyword evidence="13 14" id="KW-0998">Cell outer membrane</keyword>
<dbReference type="Gene3D" id="2.170.130.10">
    <property type="entry name" value="TonB-dependent receptor, plug domain"/>
    <property type="match status" value="1"/>
</dbReference>
<evidence type="ECO:0000256" key="13">
    <source>
        <dbReference type="ARBA" id="ARBA00023237"/>
    </source>
</evidence>
<evidence type="ECO:0000256" key="11">
    <source>
        <dbReference type="ARBA" id="ARBA00023136"/>
    </source>
</evidence>
<evidence type="ECO:0000256" key="9">
    <source>
        <dbReference type="ARBA" id="ARBA00023065"/>
    </source>
</evidence>
<evidence type="ECO:0000256" key="8">
    <source>
        <dbReference type="ARBA" id="ARBA00023004"/>
    </source>
</evidence>
<dbReference type="SUPFAM" id="SSF49452">
    <property type="entry name" value="Starch-binding domain-like"/>
    <property type="match status" value="1"/>
</dbReference>
<keyword evidence="19" id="KW-1185">Reference proteome</keyword>
<dbReference type="InterPro" id="IPR013784">
    <property type="entry name" value="Carb-bd-like_fold"/>
</dbReference>
<dbReference type="Gene3D" id="2.40.170.20">
    <property type="entry name" value="TonB-dependent receptor, beta-barrel domain"/>
    <property type="match status" value="1"/>
</dbReference>
<dbReference type="NCBIfam" id="TIGR01783">
    <property type="entry name" value="TonB-siderophor"/>
    <property type="match status" value="1"/>
</dbReference>
<keyword evidence="12 18" id="KW-0675">Receptor</keyword>
<dbReference type="CDD" id="cd01347">
    <property type="entry name" value="ligand_gated_channel"/>
    <property type="match status" value="1"/>
</dbReference>
<keyword evidence="9" id="KW-0406">Ion transport</keyword>
<dbReference type="RefSeq" id="WP_149105463.1">
    <property type="nucleotide sequence ID" value="NZ_JBHLWO010000007.1"/>
</dbReference>
<reference evidence="18 19" key="1">
    <citation type="submission" date="2024-09" db="EMBL/GenBank/DDBJ databases">
        <authorList>
            <person name="Sun Q."/>
            <person name="Mori K."/>
        </authorList>
    </citation>
    <scope>NUCLEOTIDE SEQUENCE [LARGE SCALE GENOMIC DNA]</scope>
    <source>
        <strain evidence="18 19">CCM 7765</strain>
    </source>
</reference>
<evidence type="ECO:0000256" key="10">
    <source>
        <dbReference type="ARBA" id="ARBA00023077"/>
    </source>
</evidence>
<dbReference type="InterPro" id="IPR012910">
    <property type="entry name" value="Plug_dom"/>
</dbReference>
<dbReference type="Pfam" id="PF00593">
    <property type="entry name" value="TonB_dep_Rec_b-barrel"/>
    <property type="match status" value="1"/>
</dbReference>
<evidence type="ECO:0000313" key="18">
    <source>
        <dbReference type="EMBL" id="MFC0321694.1"/>
    </source>
</evidence>
<evidence type="ECO:0000256" key="4">
    <source>
        <dbReference type="ARBA" id="ARBA00022452"/>
    </source>
</evidence>
<evidence type="ECO:0000256" key="2">
    <source>
        <dbReference type="ARBA" id="ARBA00009810"/>
    </source>
</evidence>
<evidence type="ECO:0000256" key="15">
    <source>
        <dbReference type="RuleBase" id="RU003357"/>
    </source>
</evidence>
<feature type="domain" description="TonB-dependent receptor-like beta-barrel" evidence="16">
    <location>
        <begin position="348"/>
        <end position="771"/>
    </location>
</feature>
<dbReference type="PANTHER" id="PTHR32552">
    <property type="entry name" value="FERRICHROME IRON RECEPTOR-RELATED"/>
    <property type="match status" value="1"/>
</dbReference>
<keyword evidence="8" id="KW-0408">Iron</keyword>
<keyword evidence="11 14" id="KW-0472">Membrane</keyword>
<keyword evidence="4 14" id="KW-1134">Transmembrane beta strand</keyword>
<evidence type="ECO:0000256" key="5">
    <source>
        <dbReference type="ARBA" id="ARBA00022496"/>
    </source>
</evidence>
<dbReference type="InterPro" id="IPR039426">
    <property type="entry name" value="TonB-dep_rcpt-like"/>
</dbReference>
<dbReference type="Pfam" id="PF07715">
    <property type="entry name" value="Plug"/>
    <property type="match status" value="1"/>
</dbReference>
<evidence type="ECO:0000259" key="17">
    <source>
        <dbReference type="Pfam" id="PF07715"/>
    </source>
</evidence>
<comment type="similarity">
    <text evidence="2 14 15">Belongs to the TonB-dependent receptor family.</text>
</comment>
<accession>A0ABV6HS41</accession>
<evidence type="ECO:0000256" key="1">
    <source>
        <dbReference type="ARBA" id="ARBA00004571"/>
    </source>
</evidence>
<evidence type="ECO:0000256" key="14">
    <source>
        <dbReference type="PROSITE-ProRule" id="PRU01360"/>
    </source>
</evidence>
<evidence type="ECO:0000256" key="3">
    <source>
        <dbReference type="ARBA" id="ARBA00022448"/>
    </source>
</evidence>
<name>A0ABV6HS41_9SPHI</name>
<dbReference type="Pfam" id="PF13715">
    <property type="entry name" value="CarbopepD_reg_2"/>
    <property type="match status" value="1"/>
</dbReference>
<dbReference type="Proteomes" id="UP001589774">
    <property type="component" value="Unassembled WGS sequence"/>
</dbReference>
<evidence type="ECO:0000256" key="6">
    <source>
        <dbReference type="ARBA" id="ARBA00022692"/>
    </source>
</evidence>
<keyword evidence="10 15" id="KW-0798">TonB box</keyword>
<dbReference type="SUPFAM" id="SSF56935">
    <property type="entry name" value="Porins"/>
    <property type="match status" value="1"/>
</dbReference>
<comment type="subcellular location">
    <subcellularLocation>
        <location evidence="1 14">Cell outer membrane</location>
        <topology evidence="1 14">Multi-pass membrane protein</topology>
    </subcellularLocation>
</comment>
<dbReference type="InterPro" id="IPR037066">
    <property type="entry name" value="Plug_dom_sf"/>
</dbReference>
<evidence type="ECO:0000256" key="12">
    <source>
        <dbReference type="ARBA" id="ARBA00023170"/>
    </source>
</evidence>
<dbReference type="PANTHER" id="PTHR32552:SF68">
    <property type="entry name" value="FERRICHROME OUTER MEMBRANE TRANSPORTER_PHAGE RECEPTOR"/>
    <property type="match status" value="1"/>
</dbReference>
<dbReference type="EMBL" id="JBHLWO010000007">
    <property type="protein sequence ID" value="MFC0321694.1"/>
    <property type="molecule type" value="Genomic_DNA"/>
</dbReference>
<proteinExistence type="inferred from homology"/>
<evidence type="ECO:0000259" key="16">
    <source>
        <dbReference type="Pfam" id="PF00593"/>
    </source>
</evidence>